<dbReference type="EMBL" id="ML208437">
    <property type="protein sequence ID" value="TFK65429.1"/>
    <property type="molecule type" value="Genomic_DNA"/>
</dbReference>
<sequence length="333" mass="37527">MGKKHRVKGPLALQKCLSGLPTELIQLILEELARQAPHLGAWMLRTNSTLKRWIEPILYYEISLGHQFDQGVADSKLFASYCSRPSFFTEHVKVLSIGPATLSSFVVPFLTACTSVKSLTLRCQFYLLLFGTLEDKRAFAEPYWQAISLPQLRPTRLDIDLYQHLILFPKFEATHSLFSNVTHLELDCDPECLFLNENLLSLVKVIRLKVNFPSPNPRFRLDPILSGINTAAKFCPPNANICLIWLAGIPLEEVISTASILRISRGSLGSQVVLGTRTLDKDRDVLDRPGYQCILANWCLKMDGLDDIWKQAERIVEKRLNSEARVAGLSFGS</sequence>
<evidence type="ECO:0000313" key="1">
    <source>
        <dbReference type="EMBL" id="TFK65429.1"/>
    </source>
</evidence>
<gene>
    <name evidence="1" type="ORF">BDN72DRAFT_845592</name>
</gene>
<keyword evidence="2" id="KW-1185">Reference proteome</keyword>
<organism evidence="1 2">
    <name type="scientific">Pluteus cervinus</name>
    <dbReference type="NCBI Taxonomy" id="181527"/>
    <lineage>
        <taxon>Eukaryota</taxon>
        <taxon>Fungi</taxon>
        <taxon>Dikarya</taxon>
        <taxon>Basidiomycota</taxon>
        <taxon>Agaricomycotina</taxon>
        <taxon>Agaricomycetes</taxon>
        <taxon>Agaricomycetidae</taxon>
        <taxon>Agaricales</taxon>
        <taxon>Pluteineae</taxon>
        <taxon>Pluteaceae</taxon>
        <taxon>Pluteus</taxon>
    </lineage>
</organism>
<dbReference type="Proteomes" id="UP000308600">
    <property type="component" value="Unassembled WGS sequence"/>
</dbReference>
<proteinExistence type="predicted"/>
<accession>A0ACD3AJ84</accession>
<reference evidence="1 2" key="1">
    <citation type="journal article" date="2019" name="Nat. Ecol. Evol.">
        <title>Megaphylogeny resolves global patterns of mushroom evolution.</title>
        <authorList>
            <person name="Varga T."/>
            <person name="Krizsan K."/>
            <person name="Foldi C."/>
            <person name="Dima B."/>
            <person name="Sanchez-Garcia M."/>
            <person name="Sanchez-Ramirez S."/>
            <person name="Szollosi G.J."/>
            <person name="Szarkandi J.G."/>
            <person name="Papp V."/>
            <person name="Albert L."/>
            <person name="Andreopoulos W."/>
            <person name="Angelini C."/>
            <person name="Antonin V."/>
            <person name="Barry K.W."/>
            <person name="Bougher N.L."/>
            <person name="Buchanan P."/>
            <person name="Buyck B."/>
            <person name="Bense V."/>
            <person name="Catcheside P."/>
            <person name="Chovatia M."/>
            <person name="Cooper J."/>
            <person name="Damon W."/>
            <person name="Desjardin D."/>
            <person name="Finy P."/>
            <person name="Geml J."/>
            <person name="Haridas S."/>
            <person name="Hughes K."/>
            <person name="Justo A."/>
            <person name="Karasinski D."/>
            <person name="Kautmanova I."/>
            <person name="Kiss B."/>
            <person name="Kocsube S."/>
            <person name="Kotiranta H."/>
            <person name="LaButti K.M."/>
            <person name="Lechner B.E."/>
            <person name="Liimatainen K."/>
            <person name="Lipzen A."/>
            <person name="Lukacs Z."/>
            <person name="Mihaltcheva S."/>
            <person name="Morgado L.N."/>
            <person name="Niskanen T."/>
            <person name="Noordeloos M.E."/>
            <person name="Ohm R.A."/>
            <person name="Ortiz-Santana B."/>
            <person name="Ovrebo C."/>
            <person name="Racz N."/>
            <person name="Riley R."/>
            <person name="Savchenko A."/>
            <person name="Shiryaev A."/>
            <person name="Soop K."/>
            <person name="Spirin V."/>
            <person name="Szebenyi C."/>
            <person name="Tomsovsky M."/>
            <person name="Tulloss R.E."/>
            <person name="Uehling J."/>
            <person name="Grigoriev I.V."/>
            <person name="Vagvolgyi C."/>
            <person name="Papp T."/>
            <person name="Martin F.M."/>
            <person name="Miettinen O."/>
            <person name="Hibbett D.S."/>
            <person name="Nagy L.G."/>
        </authorList>
    </citation>
    <scope>NUCLEOTIDE SEQUENCE [LARGE SCALE GENOMIC DNA]</scope>
    <source>
        <strain evidence="1 2">NL-1719</strain>
    </source>
</reference>
<protein>
    <submittedName>
        <fullName evidence="1">Uncharacterized protein</fullName>
    </submittedName>
</protein>
<evidence type="ECO:0000313" key="2">
    <source>
        <dbReference type="Proteomes" id="UP000308600"/>
    </source>
</evidence>
<name>A0ACD3AJ84_9AGAR</name>